<reference evidence="2" key="1">
    <citation type="submission" date="2023-02" db="EMBL/GenBank/DDBJ databases">
        <title>Genome of toxic invasive species Heracleum sosnowskyi carries increased number of genes despite the absence of recent whole-genome duplications.</title>
        <authorList>
            <person name="Schelkunov M."/>
            <person name="Shtratnikova V."/>
            <person name="Makarenko M."/>
            <person name="Klepikova A."/>
            <person name="Omelchenko D."/>
            <person name="Novikova G."/>
            <person name="Obukhova E."/>
            <person name="Bogdanov V."/>
            <person name="Penin A."/>
            <person name="Logacheva M."/>
        </authorList>
    </citation>
    <scope>NUCLEOTIDE SEQUENCE</scope>
    <source>
        <strain evidence="2">Hsosn_3</strain>
        <tissue evidence="2">Leaf</tissue>
    </source>
</reference>
<keyword evidence="3" id="KW-1185">Reference proteome</keyword>
<evidence type="ECO:0000313" key="2">
    <source>
        <dbReference type="EMBL" id="KAK1401047.1"/>
    </source>
</evidence>
<protein>
    <submittedName>
        <fullName evidence="2">Uncharacterized protein</fullName>
    </submittedName>
</protein>
<dbReference type="AlphaFoldDB" id="A0AAD8JB40"/>
<dbReference type="EMBL" id="JAUIZM010000001">
    <property type="protein sequence ID" value="KAK1401047.1"/>
    <property type="molecule type" value="Genomic_DNA"/>
</dbReference>
<name>A0AAD8JB40_9APIA</name>
<proteinExistence type="predicted"/>
<reference evidence="2" key="2">
    <citation type="submission" date="2023-05" db="EMBL/GenBank/DDBJ databases">
        <authorList>
            <person name="Schelkunov M.I."/>
        </authorList>
    </citation>
    <scope>NUCLEOTIDE SEQUENCE</scope>
    <source>
        <strain evidence="2">Hsosn_3</strain>
        <tissue evidence="2">Leaf</tissue>
    </source>
</reference>
<evidence type="ECO:0000256" key="1">
    <source>
        <dbReference type="SAM" id="MobiDB-lite"/>
    </source>
</evidence>
<feature type="compositionally biased region" description="Acidic residues" evidence="1">
    <location>
        <begin position="76"/>
        <end position="112"/>
    </location>
</feature>
<feature type="region of interest" description="Disordered" evidence="1">
    <location>
        <begin position="74"/>
        <end position="112"/>
    </location>
</feature>
<sequence>MQAMQVYFSNYPRLKRDKIDWLVACKVKARPLVEMPQITESRDCDAFQDDAPDHLNMIDTNDIHTRLNDFEGISIDLDDDEECSEEETPIDSDEEESSKTDDSDEHDYESDQ</sequence>
<organism evidence="2 3">
    <name type="scientific">Heracleum sosnowskyi</name>
    <dbReference type="NCBI Taxonomy" id="360622"/>
    <lineage>
        <taxon>Eukaryota</taxon>
        <taxon>Viridiplantae</taxon>
        <taxon>Streptophyta</taxon>
        <taxon>Embryophyta</taxon>
        <taxon>Tracheophyta</taxon>
        <taxon>Spermatophyta</taxon>
        <taxon>Magnoliopsida</taxon>
        <taxon>eudicotyledons</taxon>
        <taxon>Gunneridae</taxon>
        <taxon>Pentapetalae</taxon>
        <taxon>asterids</taxon>
        <taxon>campanulids</taxon>
        <taxon>Apiales</taxon>
        <taxon>Apiaceae</taxon>
        <taxon>Apioideae</taxon>
        <taxon>apioid superclade</taxon>
        <taxon>Tordylieae</taxon>
        <taxon>Tordyliinae</taxon>
        <taxon>Heracleum</taxon>
    </lineage>
</organism>
<comment type="caution">
    <text evidence="2">The sequence shown here is derived from an EMBL/GenBank/DDBJ whole genome shotgun (WGS) entry which is preliminary data.</text>
</comment>
<gene>
    <name evidence="2" type="ORF">POM88_000652</name>
</gene>
<dbReference type="Proteomes" id="UP001237642">
    <property type="component" value="Unassembled WGS sequence"/>
</dbReference>
<accession>A0AAD8JB40</accession>
<evidence type="ECO:0000313" key="3">
    <source>
        <dbReference type="Proteomes" id="UP001237642"/>
    </source>
</evidence>